<sequence length="74" mass="8278">MKATLVAICFIAAVRLLHGETDCSNNAEPLCHYTSCAANANLRIVYTFRNHTNKCERMLTCAEGINHFEKPECC</sequence>
<name>V5ICL3_IXORI</name>
<accession>V5ICL3</accession>
<evidence type="ECO:0000256" key="1">
    <source>
        <dbReference type="SAM" id="SignalP"/>
    </source>
</evidence>
<feature type="chain" id="PRO_5004736636" evidence="1">
    <location>
        <begin position="20"/>
        <end position="74"/>
    </location>
</feature>
<organism evidence="2">
    <name type="scientific">Ixodes ricinus</name>
    <name type="common">Common tick</name>
    <name type="synonym">Acarus ricinus</name>
    <dbReference type="NCBI Taxonomy" id="34613"/>
    <lineage>
        <taxon>Eukaryota</taxon>
        <taxon>Metazoa</taxon>
        <taxon>Ecdysozoa</taxon>
        <taxon>Arthropoda</taxon>
        <taxon>Chelicerata</taxon>
        <taxon>Arachnida</taxon>
        <taxon>Acari</taxon>
        <taxon>Parasitiformes</taxon>
        <taxon>Ixodida</taxon>
        <taxon>Ixodoidea</taxon>
        <taxon>Ixodidae</taxon>
        <taxon>Ixodinae</taxon>
        <taxon>Ixodes</taxon>
    </lineage>
</organism>
<dbReference type="EMBL" id="GANP01013487">
    <property type="protein sequence ID" value="JAB70981.1"/>
    <property type="molecule type" value="mRNA"/>
</dbReference>
<protein>
    <submittedName>
        <fullName evidence="2">Putative secreted protein</fullName>
    </submittedName>
</protein>
<dbReference type="AlphaFoldDB" id="V5ICL3"/>
<proteinExistence type="evidence at transcript level"/>
<keyword evidence="1" id="KW-0732">Signal</keyword>
<feature type="signal peptide" evidence="1">
    <location>
        <begin position="1"/>
        <end position="19"/>
    </location>
</feature>
<evidence type="ECO:0000313" key="2">
    <source>
        <dbReference type="EMBL" id="JAB70981.1"/>
    </source>
</evidence>
<reference evidence="2" key="1">
    <citation type="journal article" date="2015" name="Sci. Rep.">
        <title>Tissue- and time-dependent transcription in Ixodes ricinus salivary glands and midguts when blood feeding on the vertebrate host.</title>
        <authorList>
            <person name="Kotsyfakis M."/>
            <person name="Schwarz A."/>
            <person name="Erhart J."/>
            <person name="Ribeiro J.M."/>
        </authorList>
    </citation>
    <scope>NUCLEOTIDE SEQUENCE</scope>
    <source>
        <tissue evidence="2">Salivary gland and midgut</tissue>
    </source>
</reference>